<protein>
    <submittedName>
        <fullName evidence="1">Unnamed protein product</fullName>
    </submittedName>
</protein>
<evidence type="ECO:0000313" key="1">
    <source>
        <dbReference type="EMBL" id="GME85637.1"/>
    </source>
</evidence>
<dbReference type="Proteomes" id="UP001165064">
    <property type="component" value="Unassembled WGS sequence"/>
</dbReference>
<evidence type="ECO:0000313" key="2">
    <source>
        <dbReference type="Proteomes" id="UP001165064"/>
    </source>
</evidence>
<reference evidence="1" key="1">
    <citation type="submission" date="2023-04" db="EMBL/GenBank/DDBJ databases">
        <title>Ambrosiozyma monospora NBRC 10751.</title>
        <authorList>
            <person name="Ichikawa N."/>
            <person name="Sato H."/>
            <person name="Tonouchi N."/>
        </authorList>
    </citation>
    <scope>NUCLEOTIDE SEQUENCE</scope>
    <source>
        <strain evidence="1">NBRC 10751</strain>
    </source>
</reference>
<proteinExistence type="predicted"/>
<name>A0ACB5TCX1_AMBMO</name>
<gene>
    <name evidence="1" type="ORF">Amon02_000769800</name>
</gene>
<keyword evidence="2" id="KW-1185">Reference proteome</keyword>
<comment type="caution">
    <text evidence="1">The sequence shown here is derived from an EMBL/GenBank/DDBJ whole genome shotgun (WGS) entry which is preliminary data.</text>
</comment>
<organism evidence="1 2">
    <name type="scientific">Ambrosiozyma monospora</name>
    <name type="common">Yeast</name>
    <name type="synonym">Endomycopsis monosporus</name>
    <dbReference type="NCBI Taxonomy" id="43982"/>
    <lineage>
        <taxon>Eukaryota</taxon>
        <taxon>Fungi</taxon>
        <taxon>Dikarya</taxon>
        <taxon>Ascomycota</taxon>
        <taxon>Saccharomycotina</taxon>
        <taxon>Pichiomycetes</taxon>
        <taxon>Pichiales</taxon>
        <taxon>Pichiaceae</taxon>
        <taxon>Ambrosiozyma</taxon>
    </lineage>
</organism>
<dbReference type="EMBL" id="BSXS01006503">
    <property type="protein sequence ID" value="GME85637.1"/>
    <property type="molecule type" value="Genomic_DNA"/>
</dbReference>
<accession>A0ACB5TCX1</accession>
<sequence length="303" mass="35292">MSPKWNPAIREQLQNVVKTYHLSKPDPSDEDTWDVAMVAEYGPELFNYLRELEAKYAPYPYYIPQVQSEITWEHRATLINWIVQVHERFNLLPETLFLTVNVIDRFLSRRAISLSRFQMCGAMALFVAAKFEEINCPSIRQMAHMVSNNYTVDELLKAEKFLINELKFEMGYPGPMSFLRKTSKADDYDSEIRTLAKYFLEITIMDARFVSSPPSWLAAGAYYLSKRVLQQGSAWSDIHVYYSGYTEEQLVPLADILISCCLDYEVHHRAIFDKYSGRKFKRSSLFVREYLSKWRASTSASSL</sequence>